<dbReference type="GO" id="GO:0008010">
    <property type="term" value="F:structural constituent of chitin-based larval cuticle"/>
    <property type="evidence" value="ECO:0007669"/>
    <property type="project" value="TreeGrafter"/>
</dbReference>
<reference evidence="4" key="1">
    <citation type="submission" date="2016-07" db="EMBL/GenBank/DDBJ databases">
        <authorList>
            <person name="Bretaudeau A."/>
        </authorList>
    </citation>
    <scope>NUCLEOTIDE SEQUENCE</scope>
    <source>
        <strain evidence="4">Rice</strain>
        <tissue evidence="4">Whole body</tissue>
    </source>
</reference>
<dbReference type="InterPro" id="IPR000618">
    <property type="entry name" value="Insect_cuticle"/>
</dbReference>
<sequence>MNFCSLVSLKFENGWSDLANFGLELFILLVISILAPVYTAPRNPRLTLLEYEPAHYYHEYNKNPHAYSFGYDVMDPATGNSQYRAEQRHPNGTVTGSYGYIDPYGKPVRYKYIADSLGYRVYSDLPTPKPLPIALVSEPTEPSITWTRPPKPHKKKVFVDIVGQLGSFLTKSNLL</sequence>
<keyword evidence="2" id="KW-0193">Cuticle</keyword>
<feature type="transmembrane region" description="Helical" evidence="3">
    <location>
        <begin position="18"/>
        <end position="38"/>
    </location>
</feature>
<dbReference type="Pfam" id="PF00379">
    <property type="entry name" value="Chitin_bind_4"/>
    <property type="match status" value="1"/>
</dbReference>
<organism evidence="4">
    <name type="scientific">Spodoptera frugiperda</name>
    <name type="common">Fall armyworm</name>
    <dbReference type="NCBI Taxonomy" id="7108"/>
    <lineage>
        <taxon>Eukaryota</taxon>
        <taxon>Metazoa</taxon>
        <taxon>Ecdysozoa</taxon>
        <taxon>Arthropoda</taxon>
        <taxon>Hexapoda</taxon>
        <taxon>Insecta</taxon>
        <taxon>Pterygota</taxon>
        <taxon>Neoptera</taxon>
        <taxon>Endopterygota</taxon>
        <taxon>Lepidoptera</taxon>
        <taxon>Glossata</taxon>
        <taxon>Ditrysia</taxon>
        <taxon>Noctuoidea</taxon>
        <taxon>Noctuidae</taxon>
        <taxon>Amphipyrinae</taxon>
        <taxon>Spodoptera</taxon>
    </lineage>
</organism>
<keyword evidence="3" id="KW-0812">Transmembrane</keyword>
<dbReference type="PANTHER" id="PTHR10380">
    <property type="entry name" value="CUTICLE PROTEIN"/>
    <property type="match status" value="1"/>
</dbReference>
<dbReference type="GO" id="GO:0062129">
    <property type="term" value="C:chitin-based extracellular matrix"/>
    <property type="evidence" value="ECO:0007669"/>
    <property type="project" value="TreeGrafter"/>
</dbReference>
<protein>
    <submittedName>
        <fullName evidence="4">SFRICE_002491</fullName>
    </submittedName>
</protein>
<evidence type="ECO:0000256" key="3">
    <source>
        <dbReference type="SAM" id="Phobius"/>
    </source>
</evidence>
<dbReference type="AlphaFoldDB" id="A0A2H1W193"/>
<dbReference type="InterPro" id="IPR050468">
    <property type="entry name" value="Cuticle_Struct_Prot"/>
</dbReference>
<dbReference type="PANTHER" id="PTHR10380:SF224">
    <property type="entry name" value="CUTICULAR PROTEIN 12A"/>
    <property type="match status" value="1"/>
</dbReference>
<keyword evidence="3" id="KW-1133">Transmembrane helix</keyword>
<evidence type="ECO:0000256" key="2">
    <source>
        <dbReference type="PROSITE-ProRule" id="PRU00497"/>
    </source>
</evidence>
<accession>A0A2H1W193</accession>
<gene>
    <name evidence="4" type="ORF">SFRICE_002491</name>
</gene>
<dbReference type="EMBL" id="ODYU01005723">
    <property type="protein sequence ID" value="SOQ46860.1"/>
    <property type="molecule type" value="Genomic_DNA"/>
</dbReference>
<keyword evidence="1" id="KW-0732">Signal</keyword>
<evidence type="ECO:0000313" key="4">
    <source>
        <dbReference type="EMBL" id="SOQ46860.1"/>
    </source>
</evidence>
<evidence type="ECO:0000256" key="1">
    <source>
        <dbReference type="ARBA" id="ARBA00022729"/>
    </source>
</evidence>
<keyword evidence="3" id="KW-0472">Membrane</keyword>
<proteinExistence type="predicted"/>
<dbReference type="PROSITE" id="PS51155">
    <property type="entry name" value="CHIT_BIND_RR_2"/>
    <property type="match status" value="1"/>
</dbReference>
<name>A0A2H1W193_SPOFR</name>